<dbReference type="Proteomes" id="UP000680714">
    <property type="component" value="Unassembled WGS sequence"/>
</dbReference>
<organism evidence="3 4">
    <name type="scientific">Magnetospirillum sulfuroxidans</name>
    <dbReference type="NCBI Taxonomy" id="611300"/>
    <lineage>
        <taxon>Bacteria</taxon>
        <taxon>Pseudomonadati</taxon>
        <taxon>Pseudomonadota</taxon>
        <taxon>Alphaproteobacteria</taxon>
        <taxon>Rhodospirillales</taxon>
        <taxon>Rhodospirillaceae</taxon>
        <taxon>Magnetospirillum</taxon>
    </lineage>
</organism>
<protein>
    <submittedName>
        <fullName evidence="3">BON domain-containing protein</fullName>
    </submittedName>
</protein>
<feature type="signal peptide" evidence="1">
    <location>
        <begin position="1"/>
        <end position="19"/>
    </location>
</feature>
<dbReference type="InterPro" id="IPR007055">
    <property type="entry name" value="BON_dom"/>
</dbReference>
<dbReference type="Gene3D" id="3.30.1340.30">
    <property type="match status" value="1"/>
</dbReference>
<dbReference type="EMBL" id="JAGTUF010000017">
    <property type="protein sequence ID" value="MBR9973075.1"/>
    <property type="molecule type" value="Genomic_DNA"/>
</dbReference>
<comment type="caution">
    <text evidence="3">The sequence shown here is derived from an EMBL/GenBank/DDBJ whole genome shotgun (WGS) entry which is preliminary data.</text>
</comment>
<name>A0ABS5IF77_9PROT</name>
<feature type="chain" id="PRO_5045443693" evidence="1">
    <location>
        <begin position="20"/>
        <end position="197"/>
    </location>
</feature>
<evidence type="ECO:0000313" key="4">
    <source>
        <dbReference type="Proteomes" id="UP000680714"/>
    </source>
</evidence>
<accession>A0ABS5IF77</accession>
<proteinExistence type="predicted"/>
<evidence type="ECO:0000256" key="1">
    <source>
        <dbReference type="SAM" id="SignalP"/>
    </source>
</evidence>
<gene>
    <name evidence="3" type="ORF">KEC16_15230</name>
</gene>
<dbReference type="RefSeq" id="WP_211550469.1">
    <property type="nucleotide sequence ID" value="NZ_JAGTUF010000017.1"/>
</dbReference>
<dbReference type="Pfam" id="PF04972">
    <property type="entry name" value="BON"/>
    <property type="match status" value="2"/>
</dbReference>
<dbReference type="PROSITE" id="PS51257">
    <property type="entry name" value="PROKAR_LIPOPROTEIN"/>
    <property type="match status" value="1"/>
</dbReference>
<keyword evidence="4" id="KW-1185">Reference proteome</keyword>
<sequence>MTHRSAALLIALVALTACQTVEPAAPPTTIPVAAVAETPHAAVATIERSRRDSNRDDILQSLVSRKIKELDRTAFRGVTVDVWGGRVLLMGAVIKPENRRHAEQQAASVSGVRRVTNELILAEDRALDLFVPNTAKEEQVRRELGIEGKAGLTVHVINNVAFLLGGAADPTQAEALRNDAGEIDGIKWVVAHLDGAQ</sequence>
<evidence type="ECO:0000259" key="2">
    <source>
        <dbReference type="PROSITE" id="PS50914"/>
    </source>
</evidence>
<feature type="domain" description="BON" evidence="2">
    <location>
        <begin position="55"/>
        <end position="123"/>
    </location>
</feature>
<reference evidence="3 4" key="1">
    <citation type="submission" date="2021-04" db="EMBL/GenBank/DDBJ databases">
        <title>Magnetospirillum sulfuroxidans sp. nov., a facultative chemolithoautotrophic sulfur-oxidizing alphaproteobacterium isolated from freshwater sediment and proposals for Paramagetospirillum gen. nov., and Magnetospirillaceae fam. nov.</title>
        <authorList>
            <person name="Koziaeva V."/>
            <person name="Geelhoed J.S."/>
            <person name="Sorokin D.Y."/>
            <person name="Grouzdev D.S."/>
        </authorList>
    </citation>
    <scope>NUCLEOTIDE SEQUENCE [LARGE SCALE GENOMIC DNA]</scope>
    <source>
        <strain evidence="3 4">J10</strain>
    </source>
</reference>
<evidence type="ECO:0000313" key="3">
    <source>
        <dbReference type="EMBL" id="MBR9973075.1"/>
    </source>
</evidence>
<keyword evidence="1" id="KW-0732">Signal</keyword>
<dbReference type="PROSITE" id="PS50914">
    <property type="entry name" value="BON"/>
    <property type="match status" value="1"/>
</dbReference>